<feature type="compositionally biased region" description="Basic residues" evidence="1">
    <location>
        <begin position="81"/>
        <end position="90"/>
    </location>
</feature>
<dbReference type="EMBL" id="CM026429">
    <property type="protein sequence ID" value="KAG0565105.1"/>
    <property type="molecule type" value="Genomic_DNA"/>
</dbReference>
<proteinExistence type="predicted"/>
<reference evidence="2" key="1">
    <citation type="submission" date="2020-06" db="EMBL/GenBank/DDBJ databases">
        <title>WGS assembly of Ceratodon purpureus strain R40.</title>
        <authorList>
            <person name="Carey S.B."/>
            <person name="Jenkins J."/>
            <person name="Shu S."/>
            <person name="Lovell J.T."/>
            <person name="Sreedasyam A."/>
            <person name="Maumus F."/>
            <person name="Tiley G.P."/>
            <person name="Fernandez-Pozo N."/>
            <person name="Barry K."/>
            <person name="Chen C."/>
            <person name="Wang M."/>
            <person name="Lipzen A."/>
            <person name="Daum C."/>
            <person name="Saski C.A."/>
            <person name="Payton A.C."/>
            <person name="Mcbreen J.C."/>
            <person name="Conrad R.E."/>
            <person name="Kollar L.M."/>
            <person name="Olsson S."/>
            <person name="Huttunen S."/>
            <person name="Landis J.B."/>
            <person name="Wickett N.J."/>
            <person name="Johnson M.G."/>
            <person name="Rensing S.A."/>
            <person name="Grimwood J."/>
            <person name="Schmutz J."/>
            <person name="Mcdaniel S.F."/>
        </authorList>
    </citation>
    <scope>NUCLEOTIDE SEQUENCE</scope>
    <source>
        <strain evidence="2">R40</strain>
    </source>
</reference>
<keyword evidence="3" id="KW-1185">Reference proteome</keyword>
<gene>
    <name evidence="2" type="ORF">KC19_8G164800</name>
</gene>
<organism evidence="2 3">
    <name type="scientific">Ceratodon purpureus</name>
    <name type="common">Fire moss</name>
    <name type="synonym">Dicranum purpureum</name>
    <dbReference type="NCBI Taxonomy" id="3225"/>
    <lineage>
        <taxon>Eukaryota</taxon>
        <taxon>Viridiplantae</taxon>
        <taxon>Streptophyta</taxon>
        <taxon>Embryophyta</taxon>
        <taxon>Bryophyta</taxon>
        <taxon>Bryophytina</taxon>
        <taxon>Bryopsida</taxon>
        <taxon>Dicranidae</taxon>
        <taxon>Pseudoditrichales</taxon>
        <taxon>Ditrichaceae</taxon>
        <taxon>Ceratodon</taxon>
    </lineage>
</organism>
<evidence type="ECO:0000256" key="1">
    <source>
        <dbReference type="SAM" id="MobiDB-lite"/>
    </source>
</evidence>
<feature type="region of interest" description="Disordered" evidence="1">
    <location>
        <begin position="31"/>
        <end position="132"/>
    </location>
</feature>
<sequence>MLSMVEITEIDDSMGKGREGRMVRFVRNGCKRERSVESSSLDSGSETDDAVPVPPRSKRRANCPTDSQESEDATAAPPPRRSPRVFRTRRERQEYSEDDEEAAPPPRRSPRVFRTRREREEYSEDDDEEPARRTRINAKVVEAVWTPEKTVRITYDIGVKHACMNPAHGKGTKLYTVLHLTRCTWKHNVSLMKPIPSITKPKLYQYCHKLCQSCLDKYGPQCFKCYPSDGDIVPKLDTVFAEVVITCVEDFTDAVREWQIRRDDVEASYLVLHCTVLGPEASLLRRKLDLKRSTTVHIVYSDVRDRMEPAGSGQNLEDTMFKNVWKIMMTEKVHSQDRPLVSFYGNILLNEGVTFNDFRVNDLLLMYQPNILTPLEQEAMRASINTLSLQLPFLRPFVEVAPSDCCLHDAVVHTHREPRTVEDDAVFQHGNLVAGLFYESAKRQFGDKIFAEFLQRAVLGERLKIGEEGQKLPFGKLFAARGGDVQFRRVATATQDVARRERDMRTRVCSVDTSGFELVCWTSRGAPSGGDFVIPGLMYKFETNSGSALIFRPRRYFHATLPASNRDLKNEKFAASFVTGS</sequence>
<accession>A0A8T0H2Z1</accession>
<comment type="caution">
    <text evidence="2">The sequence shown here is derived from an EMBL/GenBank/DDBJ whole genome shotgun (WGS) entry which is preliminary data.</text>
</comment>
<dbReference type="Proteomes" id="UP000822688">
    <property type="component" value="Chromosome 8"/>
</dbReference>
<protein>
    <submittedName>
        <fullName evidence="2">Uncharacterized protein</fullName>
    </submittedName>
</protein>
<dbReference type="AlphaFoldDB" id="A0A8T0H2Z1"/>
<evidence type="ECO:0000313" key="2">
    <source>
        <dbReference type="EMBL" id="KAG0565105.1"/>
    </source>
</evidence>
<evidence type="ECO:0000313" key="3">
    <source>
        <dbReference type="Proteomes" id="UP000822688"/>
    </source>
</evidence>
<name>A0A8T0H2Z1_CERPU</name>